<reference evidence="1" key="1">
    <citation type="submission" date="2019-08" db="EMBL/GenBank/DDBJ databases">
        <authorList>
            <person name="Kucharzyk K."/>
            <person name="Murdoch R.W."/>
            <person name="Higgins S."/>
            <person name="Loffler F."/>
        </authorList>
    </citation>
    <scope>NUCLEOTIDE SEQUENCE</scope>
</reference>
<gene>
    <name evidence="1" type="ORF">SDC9_178932</name>
</gene>
<sequence>MLGGDGAVQNGIYYFEDDYPDSHLFADALFLTATANPDFLLVHSMNIDDTGHRYGAHSRERAAAAMKADLLLSMALPQWLAAGYRVVVTADHGMGENGLHGGNTSAQREVPLYLFGTGIPARVAENPVSQLLVAPLLCHLLGIAPAPGMQPLGEGGGVFFAK</sequence>
<proteinExistence type="predicted"/>
<dbReference type="EMBL" id="VSSQ01082984">
    <property type="protein sequence ID" value="MPN31458.1"/>
    <property type="molecule type" value="Genomic_DNA"/>
</dbReference>
<dbReference type="SUPFAM" id="SSF53649">
    <property type="entry name" value="Alkaline phosphatase-like"/>
    <property type="match status" value="1"/>
</dbReference>
<dbReference type="Pfam" id="PF01663">
    <property type="entry name" value="Phosphodiest"/>
    <property type="match status" value="1"/>
</dbReference>
<dbReference type="Gene3D" id="3.40.720.10">
    <property type="entry name" value="Alkaline Phosphatase, subunit A"/>
    <property type="match status" value="1"/>
</dbReference>
<organism evidence="1">
    <name type="scientific">bioreactor metagenome</name>
    <dbReference type="NCBI Taxonomy" id="1076179"/>
    <lineage>
        <taxon>unclassified sequences</taxon>
        <taxon>metagenomes</taxon>
        <taxon>ecological metagenomes</taxon>
    </lineage>
</organism>
<evidence type="ECO:0000313" key="1">
    <source>
        <dbReference type="EMBL" id="MPN31458.1"/>
    </source>
</evidence>
<protein>
    <recommendedName>
        <fullName evidence="2">2,3-bisphosphoglycerate-independent phosphoglycerate mutase</fullName>
    </recommendedName>
</protein>
<accession>A0A645GXK4</accession>
<dbReference type="InterPro" id="IPR002591">
    <property type="entry name" value="Phosphodiest/P_Trfase"/>
</dbReference>
<comment type="caution">
    <text evidence="1">The sequence shown here is derived from an EMBL/GenBank/DDBJ whole genome shotgun (WGS) entry which is preliminary data.</text>
</comment>
<dbReference type="InterPro" id="IPR017850">
    <property type="entry name" value="Alkaline_phosphatase_core_sf"/>
</dbReference>
<dbReference type="AlphaFoldDB" id="A0A645GXK4"/>
<name>A0A645GXK4_9ZZZZ</name>
<evidence type="ECO:0008006" key="2">
    <source>
        <dbReference type="Google" id="ProtNLM"/>
    </source>
</evidence>